<keyword evidence="1" id="KW-0472">Membrane</keyword>
<organism evidence="2 3">
    <name type="scientific">Chryseobacterium suipulveris</name>
    <dbReference type="NCBI Taxonomy" id="2929800"/>
    <lineage>
        <taxon>Bacteria</taxon>
        <taxon>Pseudomonadati</taxon>
        <taxon>Bacteroidota</taxon>
        <taxon>Flavobacteriia</taxon>
        <taxon>Flavobacteriales</taxon>
        <taxon>Weeksellaceae</taxon>
        <taxon>Chryseobacterium group</taxon>
        <taxon>Chryseobacterium</taxon>
    </lineage>
</organism>
<evidence type="ECO:0000256" key="1">
    <source>
        <dbReference type="SAM" id="Phobius"/>
    </source>
</evidence>
<proteinExistence type="predicted"/>
<dbReference type="Proteomes" id="UP000831460">
    <property type="component" value="Chromosome"/>
</dbReference>
<dbReference type="RefSeq" id="WP_243551391.1">
    <property type="nucleotide sequence ID" value="NZ_CP094532.1"/>
</dbReference>
<keyword evidence="1" id="KW-1133">Transmembrane helix</keyword>
<feature type="transmembrane region" description="Helical" evidence="1">
    <location>
        <begin position="9"/>
        <end position="34"/>
    </location>
</feature>
<name>A0ABY4BWU5_9FLAO</name>
<keyword evidence="1" id="KW-0812">Transmembrane</keyword>
<feature type="transmembrane region" description="Helical" evidence="1">
    <location>
        <begin position="46"/>
        <end position="65"/>
    </location>
</feature>
<evidence type="ECO:0000313" key="2">
    <source>
        <dbReference type="EMBL" id="UOE42331.1"/>
    </source>
</evidence>
<accession>A0ABY4BWU5</accession>
<sequence>MNNRFKAKIALFVLGGIAMFFAVTGIVMLLWNLLLPEILGVKPINFWQAMGILVLSKILFGGFGGKGGKGWKGKEKLRQFKEEHCNPMSDEEKERLKEIWKKRCEQGGFFRKNQ</sequence>
<evidence type="ECO:0008006" key="4">
    <source>
        <dbReference type="Google" id="ProtNLM"/>
    </source>
</evidence>
<dbReference type="EMBL" id="CP094532">
    <property type="protein sequence ID" value="UOE42331.1"/>
    <property type="molecule type" value="Genomic_DNA"/>
</dbReference>
<keyword evidence="3" id="KW-1185">Reference proteome</keyword>
<reference evidence="2 3" key="1">
    <citation type="submission" date="2022-03" db="EMBL/GenBank/DDBJ databases">
        <title>Chryseobacterium sp. isolated from particulate matters in swine house.</title>
        <authorList>
            <person name="Won M."/>
            <person name="Kim S.-J."/>
            <person name="Kwon S.-W."/>
        </authorList>
    </citation>
    <scope>NUCLEOTIDE SEQUENCE [LARGE SCALE GENOMIC DNA]</scope>
    <source>
        <strain evidence="2 3">SC2-2</strain>
    </source>
</reference>
<evidence type="ECO:0000313" key="3">
    <source>
        <dbReference type="Proteomes" id="UP000831460"/>
    </source>
</evidence>
<gene>
    <name evidence="2" type="ORF">MTP09_06765</name>
</gene>
<protein>
    <recommendedName>
        <fullName evidence="4">DUF1682 domain-containing protein</fullName>
    </recommendedName>
</protein>